<dbReference type="Pfam" id="PF02318">
    <property type="entry name" value="FYVE_2"/>
    <property type="match status" value="1"/>
</dbReference>
<keyword evidence="15" id="KW-1185">Reference proteome</keyword>
<accession>A0A3P8USK2</accession>
<dbReference type="InterPro" id="IPR010911">
    <property type="entry name" value="Rab_BD"/>
</dbReference>
<evidence type="ECO:0000256" key="2">
    <source>
        <dbReference type="ARBA" id="ARBA00022553"/>
    </source>
</evidence>
<dbReference type="InParanoid" id="A0A3P8USK2"/>
<dbReference type="GO" id="GO:0005886">
    <property type="term" value="C:plasma membrane"/>
    <property type="evidence" value="ECO:0007669"/>
    <property type="project" value="TreeGrafter"/>
</dbReference>
<dbReference type="InterPro" id="IPR011011">
    <property type="entry name" value="Znf_FYVE_PHD"/>
</dbReference>
<dbReference type="FunFam" id="2.60.40.150:FF:000006">
    <property type="entry name" value="Synaptotagmin-like 5, isoform CRA_a"/>
    <property type="match status" value="1"/>
</dbReference>
<dbReference type="GO" id="GO:0008270">
    <property type="term" value="F:zinc ion binding"/>
    <property type="evidence" value="ECO:0007669"/>
    <property type="project" value="UniProtKB-KW"/>
</dbReference>
<name>A0A3P8USK2_CYNSE</name>
<dbReference type="InterPro" id="IPR043567">
    <property type="entry name" value="SYTL1-5_C2B"/>
</dbReference>
<dbReference type="GO" id="GO:0005543">
    <property type="term" value="F:phospholipid binding"/>
    <property type="evidence" value="ECO:0007669"/>
    <property type="project" value="InterPro"/>
</dbReference>
<evidence type="ECO:0000313" key="14">
    <source>
        <dbReference type="Ensembl" id="ENSCSEP00000006183.1"/>
    </source>
</evidence>
<reference evidence="14" key="2">
    <citation type="submission" date="2025-08" db="UniProtKB">
        <authorList>
            <consortium name="Ensembl"/>
        </authorList>
    </citation>
    <scope>IDENTIFICATION</scope>
</reference>
<organism evidence="14 15">
    <name type="scientific">Cynoglossus semilaevis</name>
    <name type="common">Tongue sole</name>
    <dbReference type="NCBI Taxonomy" id="244447"/>
    <lineage>
        <taxon>Eukaryota</taxon>
        <taxon>Metazoa</taxon>
        <taxon>Chordata</taxon>
        <taxon>Craniata</taxon>
        <taxon>Vertebrata</taxon>
        <taxon>Euteleostomi</taxon>
        <taxon>Actinopterygii</taxon>
        <taxon>Neopterygii</taxon>
        <taxon>Teleostei</taxon>
        <taxon>Neoteleostei</taxon>
        <taxon>Acanthomorphata</taxon>
        <taxon>Carangaria</taxon>
        <taxon>Pleuronectiformes</taxon>
        <taxon>Pleuronectoidei</taxon>
        <taxon>Cynoglossidae</taxon>
        <taxon>Cynoglossinae</taxon>
        <taxon>Cynoglossus</taxon>
    </lineage>
</organism>
<dbReference type="GO" id="GO:0006887">
    <property type="term" value="P:exocytosis"/>
    <property type="evidence" value="ECO:0007669"/>
    <property type="project" value="TreeGrafter"/>
</dbReference>
<protein>
    <recommendedName>
        <fullName evidence="9">Synaptotagmin-like protein 5</fullName>
    </recommendedName>
</protein>
<keyword evidence="5" id="KW-0863">Zinc-finger</keyword>
<dbReference type="Gene3D" id="2.60.40.150">
    <property type="entry name" value="C2 domain"/>
    <property type="match status" value="2"/>
</dbReference>
<feature type="domain" description="C2" evidence="12">
    <location>
        <begin position="477"/>
        <end position="609"/>
    </location>
</feature>
<keyword evidence="2" id="KW-0597">Phosphoprotein</keyword>
<dbReference type="InterPro" id="IPR035892">
    <property type="entry name" value="C2_domain_sf"/>
</dbReference>
<dbReference type="SUPFAM" id="SSF57903">
    <property type="entry name" value="FYVE/PHD zinc finger"/>
    <property type="match status" value="1"/>
</dbReference>
<dbReference type="GO" id="GO:0042043">
    <property type="term" value="F:neurexin family protein binding"/>
    <property type="evidence" value="ECO:0007669"/>
    <property type="project" value="TreeGrafter"/>
</dbReference>
<keyword evidence="7" id="KW-0472">Membrane</keyword>
<dbReference type="AlphaFoldDB" id="A0A3P8USK2"/>
<dbReference type="SUPFAM" id="SSF49562">
    <property type="entry name" value="C2 domain (Calcium/lipid-binding domain, CaLB)"/>
    <property type="match status" value="2"/>
</dbReference>
<keyword evidence="4" id="KW-0677">Repeat</keyword>
<dbReference type="CDD" id="cd04029">
    <property type="entry name" value="C2A_SLP-4_5"/>
    <property type="match status" value="1"/>
</dbReference>
<dbReference type="InterPro" id="IPR000008">
    <property type="entry name" value="C2_dom"/>
</dbReference>
<feature type="domain" description="RabBD" evidence="13">
    <location>
        <begin position="7"/>
        <end position="125"/>
    </location>
</feature>
<dbReference type="Proteomes" id="UP000265120">
    <property type="component" value="Chromosome 16"/>
</dbReference>
<feature type="coiled-coil region" evidence="10">
    <location>
        <begin position="25"/>
        <end position="52"/>
    </location>
</feature>
<feature type="compositionally biased region" description="Polar residues" evidence="11">
    <location>
        <begin position="151"/>
        <end position="160"/>
    </location>
</feature>
<dbReference type="GO" id="GO:0070382">
    <property type="term" value="C:exocytic vesicle"/>
    <property type="evidence" value="ECO:0007669"/>
    <property type="project" value="TreeGrafter"/>
</dbReference>
<evidence type="ECO:0000313" key="15">
    <source>
        <dbReference type="Proteomes" id="UP000265120"/>
    </source>
</evidence>
<comment type="subcellular location">
    <subcellularLocation>
        <location evidence="1">Membrane</location>
        <topology evidence="1">Peripheral membrane protein</topology>
    </subcellularLocation>
</comment>
<dbReference type="Ensembl" id="ENSCSET00000006252.1">
    <property type="protein sequence ID" value="ENSCSEP00000006183.1"/>
    <property type="gene ID" value="ENSCSEG00000003988.1"/>
</dbReference>
<evidence type="ECO:0000256" key="8">
    <source>
        <dbReference type="ARBA" id="ARBA00053749"/>
    </source>
</evidence>
<dbReference type="PROSITE" id="PS50916">
    <property type="entry name" value="RABBD"/>
    <property type="match status" value="1"/>
</dbReference>
<dbReference type="GO" id="GO:0006886">
    <property type="term" value="P:intracellular protein transport"/>
    <property type="evidence" value="ECO:0007669"/>
    <property type="project" value="InterPro"/>
</dbReference>
<dbReference type="FunFam" id="3.30.40.10:FF:000018">
    <property type="entry name" value="Synaptotagmin-like 5, isoform CRA_a"/>
    <property type="match status" value="1"/>
</dbReference>
<evidence type="ECO:0000256" key="5">
    <source>
        <dbReference type="ARBA" id="ARBA00022771"/>
    </source>
</evidence>
<evidence type="ECO:0000256" key="9">
    <source>
        <dbReference type="ARBA" id="ARBA00072156"/>
    </source>
</evidence>
<evidence type="ECO:0000256" key="10">
    <source>
        <dbReference type="SAM" id="Coils"/>
    </source>
</evidence>
<dbReference type="PROSITE" id="PS50004">
    <property type="entry name" value="C2"/>
    <property type="match status" value="2"/>
</dbReference>
<dbReference type="GeneTree" id="ENSGT00940000158618"/>
<dbReference type="FunFam" id="2.60.40.150:FF:000107">
    <property type="entry name" value="Synaptotagmin-like 5, isoform CRA_a"/>
    <property type="match status" value="1"/>
</dbReference>
<sequence>MEQSEEDLNLSHLLEHERDMILKVLQKDEKLRKREEKRIRKLKNELLEIRRKGIRRPEDLGERQCAGCLKTLGLIFDRGDLCEECCLRVCNACRVLNPDGRQWKCNVCAKISELRVLTGEWFLEERSKRFEHGLPSSDMVKQTILSSPISESGQQFISESELSRTDSPRSSRSTILATAEGSGSQPDGAESVASFQSNDSALEKKAAGHHRSNSGTPAISVSRASTISSDHSRSDMDLSVPGSEPTSEEVLSLRSRSVPGLNDTVRRSCMCLFSSYFLPVFLFYISPSALSPVVLLKQSSINSMMSMYSDTGDYGNARVSGEILLNISYSYKTGALNILVKECHNLATGDERKQRTDAYVKTYLLPDTSRQSKRKTSIKPNAINPVFNENLRYVISHSQLETRTLQVSVWHYDRFGHNSFLGEVELTFDSCELDSQMEDWYALQPKVESSIDTTLQYKGELTVVLKYIPAEKNLTLPLDQVQVKKRFLKGKRTSTFTIPKGGMVELLVKGAKNLTAVKSGGTSDPFVKGYLLPDSNKSTKHKTAVERRTVNPQWNHTFTYCGLQPGDLDSVCLELTVWDKEAVGSNVFLGGVRLGAGTGKSYGNEVDWMDSFGEEQQLWHRMMEHPEVPQECTLMLRSSMRSRSNI</sequence>
<reference evidence="14" key="3">
    <citation type="submission" date="2025-09" db="UniProtKB">
        <authorList>
            <consortium name="Ensembl"/>
        </authorList>
    </citation>
    <scope>IDENTIFICATION</scope>
</reference>
<dbReference type="InterPro" id="IPR037303">
    <property type="entry name" value="SLP-4/5_C2A"/>
</dbReference>
<evidence type="ECO:0000256" key="4">
    <source>
        <dbReference type="ARBA" id="ARBA00022737"/>
    </source>
</evidence>
<dbReference type="CDD" id="cd04020">
    <property type="entry name" value="C2B_SLP_1-2-3-4"/>
    <property type="match status" value="1"/>
</dbReference>
<keyword evidence="6" id="KW-0862">Zinc</keyword>
<dbReference type="SMART" id="SM00239">
    <property type="entry name" value="C2"/>
    <property type="match status" value="2"/>
</dbReference>
<keyword evidence="10" id="KW-0175">Coiled coil</keyword>
<dbReference type="PANTHER" id="PTHR45716">
    <property type="entry name" value="BITESIZE, ISOFORM I"/>
    <property type="match status" value="1"/>
</dbReference>
<evidence type="ECO:0000256" key="7">
    <source>
        <dbReference type="ARBA" id="ARBA00023136"/>
    </source>
</evidence>
<feature type="domain" description="C2" evidence="12">
    <location>
        <begin position="319"/>
        <end position="441"/>
    </location>
</feature>
<comment type="function">
    <text evidence="8">May act as Rab effector protein and play a role in vesicle trafficking. Binds phospholipids.</text>
</comment>
<evidence type="ECO:0000256" key="11">
    <source>
        <dbReference type="SAM" id="MobiDB-lite"/>
    </source>
</evidence>
<evidence type="ECO:0000256" key="3">
    <source>
        <dbReference type="ARBA" id="ARBA00022723"/>
    </source>
</evidence>
<evidence type="ECO:0000259" key="12">
    <source>
        <dbReference type="PROSITE" id="PS50004"/>
    </source>
</evidence>
<dbReference type="GO" id="GO:0031267">
    <property type="term" value="F:small GTPase binding"/>
    <property type="evidence" value="ECO:0007669"/>
    <property type="project" value="InterPro"/>
</dbReference>
<dbReference type="InterPro" id="IPR013083">
    <property type="entry name" value="Znf_RING/FYVE/PHD"/>
</dbReference>
<dbReference type="Pfam" id="PF00168">
    <property type="entry name" value="C2"/>
    <property type="match status" value="2"/>
</dbReference>
<dbReference type="PRINTS" id="PR00360">
    <property type="entry name" value="C2DOMAIN"/>
</dbReference>
<proteinExistence type="predicted"/>
<feature type="region of interest" description="Disordered" evidence="11">
    <location>
        <begin position="151"/>
        <end position="254"/>
    </location>
</feature>
<evidence type="ECO:0000256" key="6">
    <source>
        <dbReference type="ARBA" id="ARBA00022833"/>
    </source>
</evidence>
<dbReference type="PANTHER" id="PTHR45716:SF6">
    <property type="entry name" value="SYNAPTOTAGMIN-LIKE PROTEIN 5"/>
    <property type="match status" value="1"/>
</dbReference>
<evidence type="ECO:0000259" key="13">
    <source>
        <dbReference type="PROSITE" id="PS50916"/>
    </source>
</evidence>
<dbReference type="STRING" id="244447.ENSCSEP00000006183"/>
<dbReference type="InterPro" id="IPR041282">
    <property type="entry name" value="FYVE_2"/>
</dbReference>
<feature type="compositionally biased region" description="Polar residues" evidence="11">
    <location>
        <begin position="213"/>
        <end position="229"/>
    </location>
</feature>
<reference evidence="14 15" key="1">
    <citation type="journal article" date="2014" name="Nat. Genet.">
        <title>Whole-genome sequence of a flatfish provides insights into ZW sex chromosome evolution and adaptation to a benthic lifestyle.</title>
        <authorList>
            <person name="Chen S."/>
            <person name="Zhang G."/>
            <person name="Shao C."/>
            <person name="Huang Q."/>
            <person name="Liu G."/>
            <person name="Zhang P."/>
            <person name="Song W."/>
            <person name="An N."/>
            <person name="Chalopin D."/>
            <person name="Volff J.N."/>
            <person name="Hong Y."/>
            <person name="Li Q."/>
            <person name="Sha Z."/>
            <person name="Zhou H."/>
            <person name="Xie M."/>
            <person name="Yu Q."/>
            <person name="Liu Y."/>
            <person name="Xiang H."/>
            <person name="Wang N."/>
            <person name="Wu K."/>
            <person name="Yang C."/>
            <person name="Zhou Q."/>
            <person name="Liao X."/>
            <person name="Yang L."/>
            <person name="Hu Q."/>
            <person name="Zhang J."/>
            <person name="Meng L."/>
            <person name="Jin L."/>
            <person name="Tian Y."/>
            <person name="Lian J."/>
            <person name="Yang J."/>
            <person name="Miao G."/>
            <person name="Liu S."/>
            <person name="Liang Z."/>
            <person name="Yan F."/>
            <person name="Li Y."/>
            <person name="Sun B."/>
            <person name="Zhang H."/>
            <person name="Zhang J."/>
            <person name="Zhu Y."/>
            <person name="Du M."/>
            <person name="Zhao Y."/>
            <person name="Schartl M."/>
            <person name="Tang Q."/>
            <person name="Wang J."/>
        </authorList>
    </citation>
    <scope>NUCLEOTIDE SEQUENCE</scope>
</reference>
<evidence type="ECO:0000256" key="1">
    <source>
        <dbReference type="ARBA" id="ARBA00004170"/>
    </source>
</evidence>
<dbReference type="OMA" id="VEDKRIX"/>
<dbReference type="Gene3D" id="3.30.40.10">
    <property type="entry name" value="Zinc/RING finger domain, C3HC4 (zinc finger)"/>
    <property type="match status" value="1"/>
</dbReference>
<keyword evidence="3" id="KW-0479">Metal-binding</keyword>